<dbReference type="Proteomes" id="UP000658278">
    <property type="component" value="Unassembled WGS sequence"/>
</dbReference>
<comment type="caution">
    <text evidence="3">The sequence shown here is derived from an EMBL/GenBank/DDBJ whole genome shotgun (WGS) entry which is preliminary data.</text>
</comment>
<proteinExistence type="predicted"/>
<keyword evidence="2" id="KW-0732">Signal</keyword>
<dbReference type="SUPFAM" id="SSF48452">
    <property type="entry name" value="TPR-like"/>
    <property type="match status" value="1"/>
</dbReference>
<evidence type="ECO:0000256" key="2">
    <source>
        <dbReference type="SAM" id="SignalP"/>
    </source>
</evidence>
<dbReference type="AlphaFoldDB" id="A0A934VCA0"/>
<dbReference type="InterPro" id="IPR011990">
    <property type="entry name" value="TPR-like_helical_dom_sf"/>
</dbReference>
<dbReference type="PROSITE" id="PS50005">
    <property type="entry name" value="TPR"/>
    <property type="match status" value="1"/>
</dbReference>
<evidence type="ECO:0000313" key="3">
    <source>
        <dbReference type="EMBL" id="MBK1828228.1"/>
    </source>
</evidence>
<organism evidence="3 4">
    <name type="scientific">Haloferula rosea</name>
    <dbReference type="NCBI Taxonomy" id="490093"/>
    <lineage>
        <taxon>Bacteria</taxon>
        <taxon>Pseudomonadati</taxon>
        <taxon>Verrucomicrobiota</taxon>
        <taxon>Verrucomicrobiia</taxon>
        <taxon>Verrucomicrobiales</taxon>
        <taxon>Verrucomicrobiaceae</taxon>
        <taxon>Haloferula</taxon>
    </lineage>
</organism>
<dbReference type="Gene3D" id="1.25.40.10">
    <property type="entry name" value="Tetratricopeptide repeat domain"/>
    <property type="match status" value="1"/>
</dbReference>
<feature type="repeat" description="TPR" evidence="1">
    <location>
        <begin position="22"/>
        <end position="55"/>
    </location>
</feature>
<protein>
    <submittedName>
        <fullName evidence="3">Tetratricopeptide repeat protein</fullName>
    </submittedName>
</protein>
<evidence type="ECO:0000256" key="1">
    <source>
        <dbReference type="PROSITE-ProRule" id="PRU00339"/>
    </source>
</evidence>
<evidence type="ECO:0000313" key="4">
    <source>
        <dbReference type="Proteomes" id="UP000658278"/>
    </source>
</evidence>
<dbReference type="EMBL" id="JAENII010000012">
    <property type="protein sequence ID" value="MBK1828228.1"/>
    <property type="molecule type" value="Genomic_DNA"/>
</dbReference>
<sequence length="186" mass="20264">MKLSLILTTLVLSLTPAFADKADDLYKQGMAAAKQGDAVKARALLNEALRLRPDHPYARFQLGRLKGADSTMAAKQRAAKLAAVTVSVNFQEAELGDALEALGMMVEKKTSDEHGEDKAFTPNFMIQDRSGELAKSPITLQLKGVPANKVMDFMLQQAGGNVRYDEHAIIIRPNQPVKQATPTTEE</sequence>
<accession>A0A934VCA0</accession>
<feature type="chain" id="PRO_5038106955" evidence="2">
    <location>
        <begin position="20"/>
        <end position="186"/>
    </location>
</feature>
<keyword evidence="1" id="KW-0802">TPR repeat</keyword>
<dbReference type="InterPro" id="IPR019734">
    <property type="entry name" value="TPR_rpt"/>
</dbReference>
<gene>
    <name evidence="3" type="ORF">JIN81_14435</name>
</gene>
<name>A0A934VCA0_9BACT</name>
<reference evidence="3" key="1">
    <citation type="submission" date="2021-01" db="EMBL/GenBank/DDBJ databases">
        <title>Modified the classification status of verrucomicrobia.</title>
        <authorList>
            <person name="Feng X."/>
        </authorList>
    </citation>
    <scope>NUCLEOTIDE SEQUENCE</scope>
    <source>
        <strain evidence="3">KCTC 22201</strain>
    </source>
</reference>
<feature type="signal peptide" evidence="2">
    <location>
        <begin position="1"/>
        <end position="19"/>
    </location>
</feature>
<keyword evidence="4" id="KW-1185">Reference proteome</keyword>
<dbReference type="RefSeq" id="WP_200281227.1">
    <property type="nucleotide sequence ID" value="NZ_JAENII010000012.1"/>
</dbReference>